<feature type="transmembrane region" description="Helical" evidence="1">
    <location>
        <begin position="44"/>
        <end position="62"/>
    </location>
</feature>
<dbReference type="eggNOG" id="COG4270">
    <property type="taxonomic scope" value="Bacteria"/>
</dbReference>
<dbReference type="PANTHER" id="PTHR36974:SF1">
    <property type="entry name" value="DOXX FAMILY MEMBRANE PROTEIN"/>
    <property type="match status" value="1"/>
</dbReference>
<evidence type="ECO:0000313" key="2">
    <source>
        <dbReference type="EMBL" id="KPQ13834.1"/>
    </source>
</evidence>
<feature type="transmembrane region" description="Helical" evidence="1">
    <location>
        <begin position="69"/>
        <end position="91"/>
    </location>
</feature>
<proteinExistence type="predicted"/>
<organism evidence="2 3">
    <name type="scientific">Algoriphagus marincola HL-49</name>
    <dbReference type="NCBI Taxonomy" id="1305737"/>
    <lineage>
        <taxon>Bacteria</taxon>
        <taxon>Pseudomonadati</taxon>
        <taxon>Bacteroidota</taxon>
        <taxon>Cytophagia</taxon>
        <taxon>Cytophagales</taxon>
        <taxon>Cyclobacteriaceae</taxon>
        <taxon>Algoriphagus</taxon>
    </lineage>
</organism>
<feature type="transmembrane region" description="Helical" evidence="1">
    <location>
        <begin position="12"/>
        <end position="32"/>
    </location>
</feature>
<dbReference type="Proteomes" id="UP000050421">
    <property type="component" value="Unassembled WGS sequence"/>
</dbReference>
<dbReference type="EMBL" id="LJXT01000078">
    <property type="protein sequence ID" value="KPQ13834.1"/>
    <property type="molecule type" value="Genomic_DNA"/>
</dbReference>
<evidence type="ECO:0000313" key="3">
    <source>
        <dbReference type="Proteomes" id="UP000050421"/>
    </source>
</evidence>
<keyword evidence="1" id="KW-1133">Transmembrane helix</keyword>
<keyword evidence="1" id="KW-0812">Transmembrane</keyword>
<dbReference type="OrthoDB" id="327939at2"/>
<name>A0A0N8KFD5_9BACT</name>
<evidence type="ECO:0000256" key="1">
    <source>
        <dbReference type="SAM" id="Phobius"/>
    </source>
</evidence>
<accession>A0A0N8KFD5</accession>
<feature type="transmembrane region" description="Helical" evidence="1">
    <location>
        <begin position="103"/>
        <end position="123"/>
    </location>
</feature>
<comment type="caution">
    <text evidence="2">The sequence shown here is derived from an EMBL/GenBank/DDBJ whole genome shotgun (WGS) entry which is preliminary data.</text>
</comment>
<protein>
    <submittedName>
        <fullName evidence="2">Membrane protein</fullName>
    </submittedName>
</protein>
<dbReference type="PANTHER" id="PTHR36974">
    <property type="entry name" value="MEMBRANE PROTEIN-RELATED"/>
    <property type="match status" value="1"/>
</dbReference>
<dbReference type="STRING" id="1305737.GCA_000526355_00999"/>
<sequence>MQSKIYKAGFYLLVVFYGLGGINHFINPEFYIPLIPDYLGDKSLINTLAGLAELILAGGLLIRKTRKLAVYGILLMLIAFIPSHVYFIQIGGCIPDGLCAQAWVGWVRLVIIHPLLMLWAWIYRDF</sequence>
<keyword evidence="1" id="KW-0472">Membrane</keyword>
<gene>
    <name evidence="2" type="ORF">HLUCCX10_11920</name>
</gene>
<dbReference type="AlphaFoldDB" id="A0A0N8KFD5"/>
<reference evidence="2 3" key="1">
    <citation type="submission" date="2015-09" db="EMBL/GenBank/DDBJ databases">
        <title>Identification and resolution of microdiversity through metagenomic sequencing of parallel consortia.</title>
        <authorList>
            <person name="Nelson W.C."/>
            <person name="Romine M.F."/>
            <person name="Lindemann S.R."/>
        </authorList>
    </citation>
    <scope>NUCLEOTIDE SEQUENCE [LARGE SCALE GENOMIC DNA]</scope>
    <source>
        <strain evidence="2">HL-49</strain>
    </source>
</reference>
<dbReference type="PATRIC" id="fig|1305737.6.peg.3001"/>